<gene>
    <name evidence="2" type="ORF">RUM44_007327</name>
</gene>
<dbReference type="EMBL" id="JAWJWF010000005">
    <property type="protein sequence ID" value="KAK6632286.1"/>
    <property type="molecule type" value="Genomic_DNA"/>
</dbReference>
<accession>A0ABR1B0E7</accession>
<reference evidence="2 3" key="1">
    <citation type="submission" date="2023-09" db="EMBL/GenBank/DDBJ databases">
        <title>Genomes of two closely related lineages of the louse Polyplax serrata with different host specificities.</title>
        <authorList>
            <person name="Martinu J."/>
            <person name="Tarabai H."/>
            <person name="Stefka J."/>
            <person name="Hypsa V."/>
        </authorList>
    </citation>
    <scope>NUCLEOTIDE SEQUENCE [LARGE SCALE GENOMIC DNA]</scope>
    <source>
        <strain evidence="2">98ZLc_SE</strain>
    </source>
</reference>
<protein>
    <submittedName>
        <fullName evidence="2">Uncharacterized protein</fullName>
    </submittedName>
</protein>
<name>A0ABR1B0E7_POLSC</name>
<dbReference type="Proteomes" id="UP001359485">
    <property type="component" value="Unassembled WGS sequence"/>
</dbReference>
<comment type="caution">
    <text evidence="2">The sequence shown here is derived from an EMBL/GenBank/DDBJ whole genome shotgun (WGS) entry which is preliminary data.</text>
</comment>
<organism evidence="2 3">
    <name type="scientific">Polyplax serrata</name>
    <name type="common">Common mouse louse</name>
    <dbReference type="NCBI Taxonomy" id="468196"/>
    <lineage>
        <taxon>Eukaryota</taxon>
        <taxon>Metazoa</taxon>
        <taxon>Ecdysozoa</taxon>
        <taxon>Arthropoda</taxon>
        <taxon>Hexapoda</taxon>
        <taxon>Insecta</taxon>
        <taxon>Pterygota</taxon>
        <taxon>Neoptera</taxon>
        <taxon>Paraneoptera</taxon>
        <taxon>Psocodea</taxon>
        <taxon>Troctomorpha</taxon>
        <taxon>Phthiraptera</taxon>
        <taxon>Anoplura</taxon>
        <taxon>Polyplacidae</taxon>
        <taxon>Polyplax</taxon>
    </lineage>
</organism>
<feature type="region of interest" description="Disordered" evidence="1">
    <location>
        <begin position="1"/>
        <end position="34"/>
    </location>
</feature>
<keyword evidence="3" id="KW-1185">Reference proteome</keyword>
<proteinExistence type="predicted"/>
<evidence type="ECO:0000256" key="1">
    <source>
        <dbReference type="SAM" id="MobiDB-lite"/>
    </source>
</evidence>
<sequence>MSPVGDTKRSEAESRWREDRQGGKRDTVERGDENPVRIKRGRAYATIETKLPGEHGEKIVLHFRFLFILSTFGELTLRCQTTPEWKCVINQLWSTQLKYAGWPGEGEVVPSTPGRAVGSKGRVERLKKKLLRSLLSLVTTSRTFRRPTNDRTAPNGFIPAEHARFFRVRTGFKTFFYG</sequence>
<evidence type="ECO:0000313" key="2">
    <source>
        <dbReference type="EMBL" id="KAK6632286.1"/>
    </source>
</evidence>
<evidence type="ECO:0000313" key="3">
    <source>
        <dbReference type="Proteomes" id="UP001359485"/>
    </source>
</evidence>